<reference evidence="2" key="1">
    <citation type="journal article" date="2020" name="mSystems">
        <title>Genome- and Community-Level Interaction Insights into Carbon Utilization and Element Cycling Functions of Hydrothermarchaeota in Hydrothermal Sediment.</title>
        <authorList>
            <person name="Zhou Z."/>
            <person name="Liu Y."/>
            <person name="Xu W."/>
            <person name="Pan J."/>
            <person name="Luo Z.H."/>
            <person name="Li M."/>
        </authorList>
    </citation>
    <scope>NUCLEOTIDE SEQUENCE [LARGE SCALE GENOMIC DNA]</scope>
    <source>
        <strain evidence="2">SpSt-70</strain>
    </source>
</reference>
<dbReference type="AlphaFoldDB" id="A0A7V4DWW2"/>
<organism evidence="2">
    <name type="scientific">Dictyoglomus thermophilum</name>
    <dbReference type="NCBI Taxonomy" id="14"/>
    <lineage>
        <taxon>Bacteria</taxon>
        <taxon>Pseudomonadati</taxon>
        <taxon>Dictyoglomota</taxon>
        <taxon>Dictyoglomia</taxon>
        <taxon>Dictyoglomales</taxon>
        <taxon>Dictyoglomaceae</taxon>
        <taxon>Dictyoglomus</taxon>
    </lineage>
</organism>
<accession>A0A7V4DWW2</accession>
<proteinExistence type="predicted"/>
<dbReference type="InterPro" id="IPR006674">
    <property type="entry name" value="HD_domain"/>
</dbReference>
<dbReference type="Gene3D" id="1.10.3210.10">
    <property type="entry name" value="Hypothetical protein af1432"/>
    <property type="match status" value="1"/>
</dbReference>
<dbReference type="InterPro" id="IPR003607">
    <property type="entry name" value="HD/PDEase_dom"/>
</dbReference>
<comment type="caution">
    <text evidence="2">The sequence shown here is derived from an EMBL/GenBank/DDBJ whole genome shotgun (WGS) entry which is preliminary data.</text>
</comment>
<dbReference type="OMA" id="GCASYCK"/>
<evidence type="ECO:0000259" key="1">
    <source>
        <dbReference type="Pfam" id="PF01966"/>
    </source>
</evidence>
<evidence type="ECO:0000313" key="2">
    <source>
        <dbReference type="EMBL" id="HGK23150.1"/>
    </source>
</evidence>
<name>A0A7V4DWW2_DICTH</name>
<dbReference type="RefSeq" id="WP_012548425.1">
    <property type="nucleotide sequence ID" value="NZ_VTFL01000002.1"/>
</dbReference>
<dbReference type="EMBL" id="DTDV01000006">
    <property type="protein sequence ID" value="HGK23150.1"/>
    <property type="molecule type" value="Genomic_DNA"/>
</dbReference>
<feature type="domain" description="HD" evidence="1">
    <location>
        <begin position="20"/>
        <end position="112"/>
    </location>
</feature>
<dbReference type="SUPFAM" id="SSF109604">
    <property type="entry name" value="HD-domain/PDEase-like"/>
    <property type="match status" value="1"/>
</dbReference>
<protein>
    <submittedName>
        <fullName evidence="2">HD domain-containing protein</fullName>
    </submittedName>
</protein>
<dbReference type="Pfam" id="PF01966">
    <property type="entry name" value="HD"/>
    <property type="match status" value="1"/>
</dbReference>
<sequence>MVIEDIYYDLVNYFGKDVKRINHATKVWVFARIIGKREALNEETQLILEISAILHDIGIKVCEERYGSTAGNLQELEGPKEAIKILEKYPLDNRILERVLFLIGNHHSYEKIDNIDFQILVEADFLVNIFEDNIDKSTVEYIKEKYFKTETGKYLMNIMYG</sequence>
<dbReference type="CDD" id="cd00077">
    <property type="entry name" value="HDc"/>
    <property type="match status" value="1"/>
</dbReference>
<gene>
    <name evidence="2" type="ORF">ENU78_01655</name>
</gene>